<dbReference type="PANTHER" id="PTHR21646">
    <property type="entry name" value="UBIQUITIN CARBOXYL-TERMINAL HYDROLASE"/>
    <property type="match status" value="1"/>
</dbReference>
<dbReference type="FunFam" id="3.90.70.10:FF:000013">
    <property type="entry name" value="ubiquitin carboxyl-terminal hydrolase 15 isoform X1"/>
    <property type="match status" value="1"/>
</dbReference>
<dbReference type="CDD" id="cd02674">
    <property type="entry name" value="Peptidase_C19R"/>
    <property type="match status" value="1"/>
</dbReference>
<keyword evidence="8 11" id="KW-0378">Hydrolase</keyword>
<dbReference type="InterPro" id="IPR035927">
    <property type="entry name" value="DUSP-like_sf"/>
</dbReference>
<evidence type="ECO:0000256" key="11">
    <source>
        <dbReference type="RuleBase" id="RU366025"/>
    </source>
</evidence>
<dbReference type="Gene3D" id="3.90.70.10">
    <property type="entry name" value="Cysteine proteinases"/>
    <property type="match status" value="2"/>
</dbReference>
<evidence type="ECO:0000313" key="15">
    <source>
        <dbReference type="EMBL" id="KAL3853772.1"/>
    </source>
</evidence>
<dbReference type="EC" id="3.4.19.12" evidence="11"/>
<proteinExistence type="inferred from homology"/>
<dbReference type="InterPro" id="IPR050185">
    <property type="entry name" value="Ub_carboxyl-term_hydrolase"/>
</dbReference>
<keyword evidence="7 11" id="KW-0833">Ubl conjugation pathway</keyword>
<evidence type="ECO:0000256" key="8">
    <source>
        <dbReference type="ARBA" id="ARBA00022801"/>
    </source>
</evidence>
<keyword evidence="5" id="KW-0963">Cytoplasm</keyword>
<protein>
    <recommendedName>
        <fullName evidence="11">Ubiquitin carboxyl-terminal hydrolase</fullName>
        <ecNumber evidence="11">3.4.19.12</ecNumber>
    </recommendedName>
</protein>
<evidence type="ECO:0000256" key="1">
    <source>
        <dbReference type="ARBA" id="ARBA00000707"/>
    </source>
</evidence>
<sequence>MAEGGVPDLEIQKKDIDNLLKVSLKKGDTWYLIDTKWFKQWKKYVGYDAWDSDSVGEESANPGPIDNKNLFKENSLTEGQTPKLKEHMIDDIDYILVPEEAWNKLQGWYGLTEGQEPVGRKVITEGYYQKQLKIEIYPVELKLCQNKDLEHPVSRPFSRADTIDDLEKEMRRTFNIDEKKEVRLWNRYTTNTYEQLTKPDNTLQDAGLYQGQVIVIELKNDDGTWPRQAKSASSYNSSVSLRSGNSYNNGGSSYDSGYSGGYSYEGKSSRQGLCGLSNLGNTCFMNSAIQCMSNVPLLTQYFLKRNWIEEINENNPLGMHGEIARSYAELIQMMWSGKHSYTAPRNFKYAVGRFAPQFSGYQQHDCQELMAFLLDGLHEDLNRIRQKPYIEMRDADGRSDEVVAAEAWNMYKQRNDSIIVDIFHGLYKSTVHCPECSKISVTFDPFCYLSLPLPVKKERQIDVFWVPLNPLEQPVQFKLTVPKMGCIADMCSVLAEYVEVKAEYMVVTDVYSFRFHKFYARDESLSHIMDRDDIFIFQVPITSGDDPDQLVLPIYLREQRSKSSYQQHQSYQLFGQPLLLTVPKKNCSYNQLYNLVLQRLQRFVHVPPETDKWWINEKSPTTSKNHVEDEGSQATIANGGGIEDSEGSNSNSETKTEEEINNQDEPSTSETGMEVSNGEDSSNNVTDEEKGSDSISGSDQTSENSEDSVKTDNVKPPRLFRFTLVNSYGNTDMDYQLNDDGKPLKLNSRSYVAVDWHPVARKRFYNESAAEAFEQHETMKMKTQKKQVIQINDCLELFTTTEKLGAQDPWYCPKCEKHQQATKKFDIWSLPNVLIIHLKRFSYDRYWRDKIDTLVEFPTRGLDMRKYVFGDNSGPLLYDLIAVANHFGGLGGGHYTAYGKNCEDGKWYYFDDSSVSEACEESCVTKAAYVLVYMKQNAHLTKQNPIATAPNPETIDRQTGVKTEEEMDTN</sequence>
<dbReference type="InterPro" id="IPR038765">
    <property type="entry name" value="Papain-like_cys_pep_sf"/>
</dbReference>
<keyword evidence="10" id="KW-0539">Nucleus</keyword>
<evidence type="ECO:0000256" key="2">
    <source>
        <dbReference type="ARBA" id="ARBA00004123"/>
    </source>
</evidence>
<keyword evidence="16" id="KW-1185">Reference proteome</keyword>
<dbReference type="InterPro" id="IPR028889">
    <property type="entry name" value="USP"/>
</dbReference>
<comment type="caution">
    <text evidence="15">The sequence shown here is derived from an EMBL/GenBank/DDBJ whole genome shotgun (WGS) entry which is preliminary data.</text>
</comment>
<dbReference type="GO" id="GO:0005634">
    <property type="term" value="C:nucleus"/>
    <property type="evidence" value="ECO:0007669"/>
    <property type="project" value="UniProtKB-SubCell"/>
</dbReference>
<dbReference type="Pfam" id="PF06337">
    <property type="entry name" value="DUSP"/>
    <property type="match status" value="1"/>
</dbReference>
<dbReference type="PROSITE" id="PS00972">
    <property type="entry name" value="USP_1"/>
    <property type="match status" value="1"/>
</dbReference>
<evidence type="ECO:0000256" key="3">
    <source>
        <dbReference type="ARBA" id="ARBA00004496"/>
    </source>
</evidence>
<evidence type="ECO:0000313" key="16">
    <source>
        <dbReference type="Proteomes" id="UP001634394"/>
    </source>
</evidence>
<comment type="similarity">
    <text evidence="4 11">Belongs to the peptidase C19 family.</text>
</comment>
<dbReference type="SMART" id="SM00695">
    <property type="entry name" value="DUSP"/>
    <property type="match status" value="1"/>
</dbReference>
<accession>A0ABD3UWD0</accession>
<dbReference type="PANTHER" id="PTHR21646:SF24">
    <property type="entry name" value="UBIQUITIN CARBOXYL-TERMINAL HYDROLASE"/>
    <property type="match status" value="1"/>
</dbReference>
<feature type="region of interest" description="Disordered" evidence="12">
    <location>
        <begin position="945"/>
        <end position="970"/>
    </location>
</feature>
<dbReference type="Pfam" id="PF00443">
    <property type="entry name" value="UCH"/>
    <property type="match status" value="1"/>
</dbReference>
<dbReference type="SUPFAM" id="SSF54001">
    <property type="entry name" value="Cysteine proteinases"/>
    <property type="match status" value="1"/>
</dbReference>
<evidence type="ECO:0000259" key="14">
    <source>
        <dbReference type="PROSITE" id="PS51283"/>
    </source>
</evidence>
<dbReference type="GO" id="GO:0006508">
    <property type="term" value="P:proteolysis"/>
    <property type="evidence" value="ECO:0007669"/>
    <property type="project" value="UniProtKB-KW"/>
</dbReference>
<dbReference type="AlphaFoldDB" id="A0ABD3UWD0"/>
<dbReference type="Pfam" id="PF14836">
    <property type="entry name" value="Ubiquitin_3"/>
    <property type="match status" value="1"/>
</dbReference>
<evidence type="ECO:0000256" key="6">
    <source>
        <dbReference type="ARBA" id="ARBA00022670"/>
    </source>
</evidence>
<dbReference type="InterPro" id="IPR006615">
    <property type="entry name" value="Pept_C19_DUSP"/>
</dbReference>
<dbReference type="FunFam" id="3.30.2230.10:FF:000003">
    <property type="entry name" value="ubiquitin carboxyl-terminal hydrolase 15 isoform X1"/>
    <property type="match status" value="1"/>
</dbReference>
<name>A0ABD3UWD0_SINWO</name>
<evidence type="ECO:0000256" key="12">
    <source>
        <dbReference type="SAM" id="MobiDB-lite"/>
    </source>
</evidence>
<dbReference type="SUPFAM" id="SSF143791">
    <property type="entry name" value="DUSP-like"/>
    <property type="match status" value="1"/>
</dbReference>
<feature type="region of interest" description="Disordered" evidence="12">
    <location>
        <begin position="614"/>
        <end position="714"/>
    </location>
</feature>
<comment type="subcellular location">
    <subcellularLocation>
        <location evidence="3">Cytoplasm</location>
    </subcellularLocation>
    <subcellularLocation>
        <location evidence="2">Nucleus</location>
    </subcellularLocation>
</comment>
<feature type="compositionally biased region" description="Polar residues" evidence="12">
    <location>
        <begin position="693"/>
        <end position="703"/>
    </location>
</feature>
<dbReference type="EMBL" id="JBJQND010000015">
    <property type="protein sequence ID" value="KAL3853772.1"/>
    <property type="molecule type" value="Genomic_DNA"/>
</dbReference>
<dbReference type="Gene3D" id="3.10.20.90">
    <property type="entry name" value="Phosphatidylinositol 3-kinase Catalytic Subunit, Chain A, domain 1"/>
    <property type="match status" value="1"/>
</dbReference>
<evidence type="ECO:0000256" key="7">
    <source>
        <dbReference type="ARBA" id="ARBA00022786"/>
    </source>
</evidence>
<dbReference type="InterPro" id="IPR028135">
    <property type="entry name" value="Ub_USP-typ"/>
</dbReference>
<dbReference type="Gene3D" id="3.30.2230.10">
    <property type="entry name" value="DUSP-like"/>
    <property type="match status" value="1"/>
</dbReference>
<gene>
    <name evidence="15" type="ORF">ACJMK2_017285</name>
</gene>
<dbReference type="InterPro" id="IPR001394">
    <property type="entry name" value="Peptidase_C19_UCH"/>
</dbReference>
<evidence type="ECO:0000256" key="10">
    <source>
        <dbReference type="ARBA" id="ARBA00023242"/>
    </source>
</evidence>
<dbReference type="PROSITE" id="PS50235">
    <property type="entry name" value="USP_3"/>
    <property type="match status" value="1"/>
</dbReference>
<organism evidence="15 16">
    <name type="scientific">Sinanodonta woodiana</name>
    <name type="common">Chinese pond mussel</name>
    <name type="synonym">Anodonta woodiana</name>
    <dbReference type="NCBI Taxonomy" id="1069815"/>
    <lineage>
        <taxon>Eukaryota</taxon>
        <taxon>Metazoa</taxon>
        <taxon>Spiralia</taxon>
        <taxon>Lophotrochozoa</taxon>
        <taxon>Mollusca</taxon>
        <taxon>Bivalvia</taxon>
        <taxon>Autobranchia</taxon>
        <taxon>Heteroconchia</taxon>
        <taxon>Palaeoheterodonta</taxon>
        <taxon>Unionida</taxon>
        <taxon>Unionoidea</taxon>
        <taxon>Unionidae</taxon>
        <taxon>Unioninae</taxon>
        <taxon>Sinanodonta</taxon>
    </lineage>
</organism>
<evidence type="ECO:0000256" key="9">
    <source>
        <dbReference type="ARBA" id="ARBA00022807"/>
    </source>
</evidence>
<dbReference type="InterPro" id="IPR018200">
    <property type="entry name" value="USP_CS"/>
</dbReference>
<keyword evidence="9 11" id="KW-0788">Thiol protease</keyword>
<keyword evidence="6 11" id="KW-0645">Protease</keyword>
<dbReference type="Proteomes" id="UP001634394">
    <property type="component" value="Unassembled WGS sequence"/>
</dbReference>
<dbReference type="PROSITE" id="PS00973">
    <property type="entry name" value="USP_2"/>
    <property type="match status" value="1"/>
</dbReference>
<comment type="catalytic activity">
    <reaction evidence="1 11">
        <text>Thiol-dependent hydrolysis of ester, thioester, amide, peptide and isopeptide bonds formed by the C-terminal Gly of ubiquitin (a 76-residue protein attached to proteins as an intracellular targeting signal).</text>
        <dbReference type="EC" id="3.4.19.12"/>
    </reaction>
</comment>
<reference evidence="15 16" key="1">
    <citation type="submission" date="2024-11" db="EMBL/GenBank/DDBJ databases">
        <title>Chromosome-level genome assembly of the freshwater bivalve Anodonta woodiana.</title>
        <authorList>
            <person name="Chen X."/>
        </authorList>
    </citation>
    <scope>NUCLEOTIDE SEQUENCE [LARGE SCALE GENOMIC DNA]</scope>
    <source>
        <strain evidence="15">MN2024</strain>
        <tissue evidence="15">Gills</tissue>
    </source>
</reference>
<feature type="domain" description="USP" evidence="13">
    <location>
        <begin position="274"/>
        <end position="936"/>
    </location>
</feature>
<dbReference type="GO" id="GO:0004843">
    <property type="term" value="F:cysteine-type deubiquitinase activity"/>
    <property type="evidence" value="ECO:0007669"/>
    <property type="project" value="UniProtKB-UniRule"/>
</dbReference>
<evidence type="ECO:0000259" key="13">
    <source>
        <dbReference type="PROSITE" id="PS50235"/>
    </source>
</evidence>
<dbReference type="GO" id="GO:0005737">
    <property type="term" value="C:cytoplasm"/>
    <property type="evidence" value="ECO:0007669"/>
    <property type="project" value="UniProtKB-SubCell"/>
</dbReference>
<evidence type="ECO:0000256" key="4">
    <source>
        <dbReference type="ARBA" id="ARBA00009085"/>
    </source>
</evidence>
<evidence type="ECO:0000256" key="5">
    <source>
        <dbReference type="ARBA" id="ARBA00022490"/>
    </source>
</evidence>
<dbReference type="PROSITE" id="PS51283">
    <property type="entry name" value="DUSP"/>
    <property type="match status" value="1"/>
</dbReference>
<feature type="domain" description="DUSP" evidence="14">
    <location>
        <begin position="7"/>
        <end position="123"/>
    </location>
</feature>